<evidence type="ECO:0000256" key="2">
    <source>
        <dbReference type="ARBA" id="ARBA00006601"/>
    </source>
</evidence>
<dbReference type="FunFam" id="3.40.50.720:FF:000032">
    <property type="entry name" value="UDP-glucose 6-dehydrogenase"/>
    <property type="match status" value="1"/>
</dbReference>
<evidence type="ECO:0000256" key="1">
    <source>
        <dbReference type="ARBA" id="ARBA00004701"/>
    </source>
</evidence>
<feature type="binding site" evidence="10">
    <location>
        <position position="42"/>
    </location>
    <ligand>
        <name>NAD(+)</name>
        <dbReference type="ChEBI" id="CHEBI:57540"/>
    </ligand>
</feature>
<proteinExistence type="inferred from homology"/>
<dbReference type="STRING" id="93059.P9211_03421"/>
<dbReference type="InterPro" id="IPR008927">
    <property type="entry name" value="6-PGluconate_DH-like_C_sf"/>
</dbReference>
<gene>
    <name evidence="12" type="primary">ugd</name>
    <name evidence="12" type="ordered locus">P9211_03421</name>
</gene>
<feature type="binding site" evidence="10">
    <location>
        <begin position="17"/>
        <end position="22"/>
    </location>
    <ligand>
        <name>NAD(+)</name>
        <dbReference type="ChEBI" id="CHEBI:57540"/>
    </ligand>
</feature>
<evidence type="ECO:0000259" key="11">
    <source>
        <dbReference type="SMART" id="SM00984"/>
    </source>
</evidence>
<dbReference type="EC" id="1.1.1.22" evidence="3"/>
<dbReference type="Pfam" id="PF00984">
    <property type="entry name" value="UDPG_MGDP_dh"/>
    <property type="match status" value="1"/>
</dbReference>
<dbReference type="InterPro" id="IPR036291">
    <property type="entry name" value="NAD(P)-bd_dom_sf"/>
</dbReference>
<comment type="function">
    <text evidence="7">Catalyzes the conversion of UDP-glucose into UDP-glucuronate, one of the precursors of teichuronic acid.</text>
</comment>
<protein>
    <recommendedName>
        <fullName evidence="3">UDP-glucose 6-dehydrogenase</fullName>
        <ecNumber evidence="3">1.1.1.22</ecNumber>
    </recommendedName>
</protein>
<dbReference type="InterPro" id="IPR001732">
    <property type="entry name" value="UDP-Glc/GDP-Man_DH_N"/>
</dbReference>
<dbReference type="PANTHER" id="PTHR11374:SF3">
    <property type="entry name" value="UDP-GLUCOSE 6-DEHYDROGENASE"/>
    <property type="match status" value="1"/>
</dbReference>
<dbReference type="SUPFAM" id="SSF51735">
    <property type="entry name" value="NAD(P)-binding Rossmann-fold domains"/>
    <property type="match status" value="1"/>
</dbReference>
<dbReference type="GO" id="GO:0003979">
    <property type="term" value="F:UDP-glucose 6-dehydrogenase activity"/>
    <property type="evidence" value="ECO:0007669"/>
    <property type="project" value="UniProtKB-EC"/>
</dbReference>
<dbReference type="PANTHER" id="PTHR11374">
    <property type="entry name" value="UDP-GLUCOSE DEHYDROGENASE/UDP-MANNAC DEHYDROGENASE"/>
    <property type="match status" value="1"/>
</dbReference>
<keyword evidence="13" id="KW-1185">Reference proteome</keyword>
<dbReference type="UniPathway" id="UPA00038">
    <property type="reaction ID" value="UER00491"/>
</dbReference>
<evidence type="ECO:0000256" key="10">
    <source>
        <dbReference type="PIRSR" id="PIRSR500133-3"/>
    </source>
</evidence>
<feature type="domain" description="UDP-glucose/GDP-mannose dehydrogenase C-terminal" evidence="11">
    <location>
        <begin position="343"/>
        <end position="467"/>
    </location>
</feature>
<evidence type="ECO:0000256" key="6">
    <source>
        <dbReference type="ARBA" id="ARBA00047473"/>
    </source>
</evidence>
<feature type="binding site" evidence="10">
    <location>
        <begin position="98"/>
        <end position="102"/>
    </location>
    <ligand>
        <name>NAD(+)</name>
        <dbReference type="ChEBI" id="CHEBI:57540"/>
    </ligand>
</feature>
<dbReference type="HOGENOM" id="CLU_023810_7_0_3"/>
<feature type="active site" description="Nucleophile" evidence="9">
    <location>
        <position position="287"/>
    </location>
</feature>
<sequence length="489" mass="53672">MSGSKSPATIKNICCIGAGYVGGPTMAVIADRCPSIQVKVVDINQSRINAWNSSDLTKLPVYEPGLDLVINRARHRNLHFSIEVEKAISEADMVFISVNTPTKTKGLGAGKASDLKWVEACARQVANFAKGHTIVVEKSTLPVRTAEVIKTILEAAQSSLDRDLNSPTFEVLSNPEFLAEGSAIHDLEEPDRVLIGGENSQAINSLAWIYQHWVPEEKILRTNVWSSELAKLTANAFLAQRISSINSIGALCEATGADVREVARAIGTDSRIGSKFLDAGPGFGGSCFKKDILNLVYLSRYFGLPEVADFWEGVVDLNTWHQHRISRLVVKKLFGTLSGKRVAMLGFAFKANTNDTRESSAINIAKDLLDEGAQLSIHDPKVDPKQIAVDLDLPESKSFVSKEFGSNEKLGEGIWCFAKDIADACSFADAVLILTEWHQYSQIDWVEISKKMRNPAWVFDARSIVDSEKVFDAGLQFWRVGDGSERISN</sequence>
<dbReference type="PIRSF" id="PIRSF000124">
    <property type="entry name" value="UDPglc_GDPman_dh"/>
    <property type="match status" value="1"/>
</dbReference>
<feature type="binding site" evidence="10">
    <location>
        <position position="47"/>
    </location>
    <ligand>
        <name>NAD(+)</name>
        <dbReference type="ChEBI" id="CHEBI:57540"/>
    </ligand>
</feature>
<dbReference type="KEGG" id="pmj:P9211_03421"/>
<dbReference type="Gene3D" id="3.40.50.720">
    <property type="entry name" value="NAD(P)-binding Rossmann-like Domain"/>
    <property type="match status" value="2"/>
</dbReference>
<keyword evidence="4 12" id="KW-0560">Oxidoreductase</keyword>
<evidence type="ECO:0000313" key="12">
    <source>
        <dbReference type="EMBL" id="ABX08273.1"/>
    </source>
</evidence>
<dbReference type="SUPFAM" id="SSF52413">
    <property type="entry name" value="UDP-glucose/GDP-mannose dehydrogenase C-terminal domain"/>
    <property type="match status" value="1"/>
</dbReference>
<evidence type="ECO:0000256" key="7">
    <source>
        <dbReference type="ARBA" id="ARBA00053241"/>
    </source>
</evidence>
<dbReference type="Gene3D" id="1.20.5.100">
    <property type="entry name" value="Cytochrome c1, transmembrane anchor, C-terminal"/>
    <property type="match status" value="1"/>
</dbReference>
<dbReference type="Pfam" id="PF03720">
    <property type="entry name" value="UDPG_MGDP_dh_C"/>
    <property type="match status" value="1"/>
</dbReference>
<comment type="pathway">
    <text evidence="1">Nucleotide-sugar biosynthesis; UDP-alpha-D-glucuronate biosynthesis; UDP-alpha-D-glucuronate from UDP-alpha-D-glucose: step 1/1.</text>
</comment>
<evidence type="ECO:0000256" key="8">
    <source>
        <dbReference type="PIRNR" id="PIRNR000124"/>
    </source>
</evidence>
<evidence type="ECO:0000256" key="5">
    <source>
        <dbReference type="ARBA" id="ARBA00023027"/>
    </source>
</evidence>
<evidence type="ECO:0000313" key="13">
    <source>
        <dbReference type="Proteomes" id="UP000000788"/>
    </source>
</evidence>
<feature type="binding site" evidence="10">
    <location>
        <begin position="139"/>
        <end position="140"/>
    </location>
    <ligand>
        <name>NAD(+)</name>
        <dbReference type="ChEBI" id="CHEBI:57540"/>
    </ligand>
</feature>
<dbReference type="InterPro" id="IPR014026">
    <property type="entry name" value="UDP-Glc/GDP-Man_DH_dimer"/>
</dbReference>
<dbReference type="OrthoDB" id="9803238at2"/>
<dbReference type="EMBL" id="CP000878">
    <property type="protein sequence ID" value="ABX08273.1"/>
    <property type="molecule type" value="Genomic_DNA"/>
</dbReference>
<evidence type="ECO:0000256" key="3">
    <source>
        <dbReference type="ARBA" id="ARBA00012954"/>
    </source>
</evidence>
<dbReference type="InterPro" id="IPR014027">
    <property type="entry name" value="UDP-Glc/GDP-Man_DH_C"/>
</dbReference>
<accession>A9BDW3</accession>
<dbReference type="GO" id="GO:0006065">
    <property type="term" value="P:UDP-glucuronate biosynthetic process"/>
    <property type="evidence" value="ECO:0007669"/>
    <property type="project" value="UniProtKB-UniPathway"/>
</dbReference>
<organism evidence="12 13">
    <name type="scientific">Prochlorococcus marinus (strain MIT 9211)</name>
    <dbReference type="NCBI Taxonomy" id="93059"/>
    <lineage>
        <taxon>Bacteria</taxon>
        <taxon>Bacillati</taxon>
        <taxon>Cyanobacteriota</taxon>
        <taxon>Cyanophyceae</taxon>
        <taxon>Synechococcales</taxon>
        <taxon>Prochlorococcaceae</taxon>
        <taxon>Prochlorococcus</taxon>
    </lineage>
</organism>
<dbReference type="InterPro" id="IPR017476">
    <property type="entry name" value="UDP-Glc/GDP-Man"/>
</dbReference>
<feature type="binding site" evidence="10">
    <location>
        <position position="357"/>
    </location>
    <ligand>
        <name>NAD(+)</name>
        <dbReference type="ChEBI" id="CHEBI:57540"/>
    </ligand>
</feature>
<evidence type="ECO:0000256" key="9">
    <source>
        <dbReference type="PIRSR" id="PIRSR500133-1"/>
    </source>
</evidence>
<dbReference type="FunFam" id="3.40.50.720:FF:000193">
    <property type="entry name" value="UDP-glucose 6-dehydrogenase"/>
    <property type="match status" value="1"/>
</dbReference>
<comment type="catalytic activity">
    <reaction evidence="6">
        <text>UDP-alpha-D-glucose + 2 NAD(+) + H2O = UDP-alpha-D-glucuronate + 2 NADH + 3 H(+)</text>
        <dbReference type="Rhea" id="RHEA:23596"/>
        <dbReference type="ChEBI" id="CHEBI:15377"/>
        <dbReference type="ChEBI" id="CHEBI:15378"/>
        <dbReference type="ChEBI" id="CHEBI:57540"/>
        <dbReference type="ChEBI" id="CHEBI:57945"/>
        <dbReference type="ChEBI" id="CHEBI:58052"/>
        <dbReference type="ChEBI" id="CHEBI:58885"/>
        <dbReference type="EC" id="1.1.1.22"/>
    </reaction>
</comment>
<dbReference type="InterPro" id="IPR028356">
    <property type="entry name" value="UDPglc_DH_euk"/>
</dbReference>
<name>A9BDW3_PROM4</name>
<keyword evidence="5 10" id="KW-0520">NAD</keyword>
<feature type="binding site" evidence="10">
    <location>
        <begin position="287"/>
        <end position="290"/>
    </location>
    <ligand>
        <name>NAD(+)</name>
        <dbReference type="ChEBI" id="CHEBI:57540"/>
    </ligand>
</feature>
<evidence type="ECO:0000256" key="4">
    <source>
        <dbReference type="ARBA" id="ARBA00023002"/>
    </source>
</evidence>
<dbReference type="PIRSF" id="PIRSF500133">
    <property type="entry name" value="UDPglc_DH_euk"/>
    <property type="match status" value="1"/>
</dbReference>
<dbReference type="FunFam" id="1.20.5.100:FF:000001">
    <property type="entry name" value="UDP-glucose 6-dehydrogenase"/>
    <property type="match status" value="1"/>
</dbReference>
<dbReference type="Pfam" id="PF03721">
    <property type="entry name" value="UDPG_MGDP_dh_N"/>
    <property type="match status" value="1"/>
</dbReference>
<feature type="binding site" evidence="10">
    <location>
        <position position="180"/>
    </location>
    <ligand>
        <name>NAD(+)</name>
        <dbReference type="ChEBI" id="CHEBI:57540"/>
    </ligand>
</feature>
<dbReference type="AlphaFoldDB" id="A9BDW3"/>
<comment type="similarity">
    <text evidence="2 8">Belongs to the UDP-glucose/GDP-mannose dehydrogenase family.</text>
</comment>
<dbReference type="InterPro" id="IPR036220">
    <property type="entry name" value="UDP-Glc/GDP-Man_DH_C_sf"/>
</dbReference>
<dbReference type="NCBIfam" id="TIGR03026">
    <property type="entry name" value="NDP-sugDHase"/>
    <property type="match status" value="1"/>
</dbReference>
<dbReference type="SMART" id="SM00984">
    <property type="entry name" value="UDPG_MGDP_dh_C"/>
    <property type="match status" value="1"/>
</dbReference>
<dbReference type="GO" id="GO:0051287">
    <property type="term" value="F:NAD binding"/>
    <property type="evidence" value="ECO:0007669"/>
    <property type="project" value="InterPro"/>
</dbReference>
<dbReference type="RefSeq" id="WP_012194897.1">
    <property type="nucleotide sequence ID" value="NC_009976.1"/>
</dbReference>
<dbReference type="Proteomes" id="UP000000788">
    <property type="component" value="Chromosome"/>
</dbReference>
<dbReference type="SUPFAM" id="SSF48179">
    <property type="entry name" value="6-phosphogluconate dehydrogenase C-terminal domain-like"/>
    <property type="match status" value="1"/>
</dbReference>
<dbReference type="eggNOG" id="COG1004">
    <property type="taxonomic scope" value="Bacteria"/>
</dbReference>
<reference evidence="12 13" key="1">
    <citation type="journal article" date="2007" name="PLoS Genet.">
        <title>Patterns and implications of gene gain and loss in the evolution of Prochlorococcus.</title>
        <authorList>
            <person name="Kettler G.C."/>
            <person name="Martiny A.C."/>
            <person name="Huang K."/>
            <person name="Zucker J."/>
            <person name="Coleman M.L."/>
            <person name="Rodrigue S."/>
            <person name="Chen F."/>
            <person name="Lapidus A."/>
            <person name="Ferriera S."/>
            <person name="Johnson J."/>
            <person name="Steglich C."/>
            <person name="Church G.M."/>
            <person name="Richardson P."/>
            <person name="Chisholm S.W."/>
        </authorList>
    </citation>
    <scope>NUCLEOTIDE SEQUENCE [LARGE SCALE GENOMIC DNA]</scope>
    <source>
        <strain evidence="13">MIT 9211</strain>
    </source>
</reference>